<proteinExistence type="predicted"/>
<dbReference type="Proteomes" id="UP000253729">
    <property type="component" value="Unassembled WGS sequence"/>
</dbReference>
<protein>
    <submittedName>
        <fullName evidence="2">Uncharacterized protein</fullName>
    </submittedName>
</protein>
<feature type="compositionally biased region" description="Basic and acidic residues" evidence="1">
    <location>
        <begin position="281"/>
        <end position="294"/>
    </location>
</feature>
<name>A0A3F3PMZ5_9EURO</name>
<evidence type="ECO:0000256" key="1">
    <source>
        <dbReference type="SAM" id="MobiDB-lite"/>
    </source>
</evidence>
<feature type="compositionally biased region" description="Low complexity" evidence="1">
    <location>
        <begin position="258"/>
        <end position="274"/>
    </location>
</feature>
<reference evidence="2 3" key="1">
    <citation type="submission" date="2018-07" db="EMBL/GenBank/DDBJ databases">
        <title>The genomes of Aspergillus section Nigri reveals drivers in fungal speciation.</title>
        <authorList>
            <consortium name="DOE Joint Genome Institute"/>
            <person name="Vesth T.C."/>
            <person name="Nybo J."/>
            <person name="Theobald S."/>
            <person name="Brandl J."/>
            <person name="Frisvad J.C."/>
            <person name="Nielsen K.F."/>
            <person name="Lyhne E.K."/>
            <person name="Kogle M.E."/>
            <person name="Kuo A."/>
            <person name="Riley R."/>
            <person name="Clum A."/>
            <person name="Nolan M."/>
            <person name="Lipzen A."/>
            <person name="Salamov A."/>
            <person name="Henrissat B."/>
            <person name="Wiebenga A."/>
            <person name="De vries R.P."/>
            <person name="Grigoriev I.V."/>
            <person name="Mortensen U.H."/>
            <person name="Andersen M.R."/>
            <person name="Baker S.E."/>
        </authorList>
    </citation>
    <scope>NUCLEOTIDE SEQUENCE [LARGE SCALE GENOMIC DNA]</scope>
    <source>
        <strain evidence="2 3">CBS 139.54b</strain>
    </source>
</reference>
<gene>
    <name evidence="2" type="ORF">BDQ94DRAFT_163012</name>
</gene>
<evidence type="ECO:0000313" key="3">
    <source>
        <dbReference type="Proteomes" id="UP000253729"/>
    </source>
</evidence>
<dbReference type="RefSeq" id="XP_026621154.1">
    <property type="nucleotide sequence ID" value="XM_026769651.1"/>
</dbReference>
<dbReference type="AlphaFoldDB" id="A0A3F3PMZ5"/>
<sequence>MKGWAQNQKRQNSDWSRAQVGKINKCETLGPSCSSSDDELADGNLTCLSHEERAPNCEGSTWEKEVAVVVAPRYEEQPDRQTADSTPVLQRTKPNSKWETQWDDKKKPSYLISGSLERVGKEDALEGLAYSFSESRRVKNNRHDPLDPKRPKSQNEIESRVEKMSKRNENAEMQLKIRAEEVNQTSNAPPMQVCQMTTTRAMVETPRPVACYHGRGGLSPGVGDIGGRCEWSKSTNHSDSRTAREKLSRMRGDDSAQLLVLLGSSPPSGVGPDPVTEPNDPLDKEAQQKEGKRNECMQTNNSTLFLPVWGLQFRVSEKGKYFESRGYVSRQTVFGIPAV</sequence>
<dbReference type="GeneID" id="38138007"/>
<feature type="compositionally biased region" description="Basic and acidic residues" evidence="1">
    <location>
        <begin position="73"/>
        <end position="82"/>
    </location>
</feature>
<accession>A0A3F3PMZ5</accession>
<feature type="region of interest" description="Disordered" evidence="1">
    <location>
        <begin position="130"/>
        <end position="170"/>
    </location>
</feature>
<feature type="compositionally biased region" description="Polar residues" evidence="1">
    <location>
        <begin position="83"/>
        <end position="99"/>
    </location>
</feature>
<evidence type="ECO:0000313" key="2">
    <source>
        <dbReference type="EMBL" id="RDH28132.1"/>
    </source>
</evidence>
<feature type="region of interest" description="Disordered" evidence="1">
    <location>
        <begin position="231"/>
        <end position="294"/>
    </location>
</feature>
<organism evidence="2 3">
    <name type="scientific">Aspergillus welwitschiae</name>
    <dbReference type="NCBI Taxonomy" id="1341132"/>
    <lineage>
        <taxon>Eukaryota</taxon>
        <taxon>Fungi</taxon>
        <taxon>Dikarya</taxon>
        <taxon>Ascomycota</taxon>
        <taxon>Pezizomycotina</taxon>
        <taxon>Eurotiomycetes</taxon>
        <taxon>Eurotiomycetidae</taxon>
        <taxon>Eurotiales</taxon>
        <taxon>Aspergillaceae</taxon>
        <taxon>Aspergillus</taxon>
        <taxon>Aspergillus subgen. Circumdati</taxon>
    </lineage>
</organism>
<feature type="compositionally biased region" description="Basic and acidic residues" evidence="1">
    <location>
        <begin position="134"/>
        <end position="170"/>
    </location>
</feature>
<feature type="region of interest" description="Disordered" evidence="1">
    <location>
        <begin position="73"/>
        <end position="105"/>
    </location>
</feature>
<feature type="compositionally biased region" description="Basic and acidic residues" evidence="1">
    <location>
        <begin position="236"/>
        <end position="254"/>
    </location>
</feature>
<keyword evidence="3" id="KW-1185">Reference proteome</keyword>
<dbReference type="EMBL" id="KZ852079">
    <property type="protein sequence ID" value="RDH28132.1"/>
    <property type="molecule type" value="Genomic_DNA"/>
</dbReference>